<name>A0A4S5BI70_9BURK</name>
<sequence length="122" mass="14297">MKKAKETLVSFWDEMHKWEVRTHERYKPENGGPEANREVAKSELIKIYDDFLTEKERKTGRLAGPDAGYPPEYDPINESVIDIVEESNKVIFETKWKHPVSDFFDERHKFTLKKSIGGVEAR</sequence>
<evidence type="ECO:0000259" key="1">
    <source>
        <dbReference type="Pfam" id="PF15655"/>
    </source>
</evidence>
<proteinExistence type="predicted"/>
<evidence type="ECO:0000313" key="2">
    <source>
        <dbReference type="EMBL" id="THJ30475.1"/>
    </source>
</evidence>
<dbReference type="EMBL" id="SSWX01000046">
    <property type="protein sequence ID" value="THJ30475.1"/>
    <property type="molecule type" value="Genomic_DNA"/>
</dbReference>
<dbReference type="RefSeq" id="WP_136407994.1">
    <property type="nucleotide sequence ID" value="NZ_SSWX01000046.1"/>
</dbReference>
<dbReference type="InterPro" id="IPR028049">
    <property type="entry name" value="Imm-NTF2"/>
</dbReference>
<protein>
    <recommendedName>
        <fullName evidence="1">NTF2 fold immunity protein domain-containing protein</fullName>
    </recommendedName>
</protein>
<dbReference type="OrthoDB" id="9019065at2"/>
<accession>A0A4S5BI70</accession>
<dbReference type="Proteomes" id="UP000306236">
    <property type="component" value="Unassembled WGS sequence"/>
</dbReference>
<dbReference type="AlphaFoldDB" id="A0A4S5BI70"/>
<keyword evidence="3" id="KW-1185">Reference proteome</keyword>
<feature type="domain" description="NTF2 fold immunity protein" evidence="1">
    <location>
        <begin position="3"/>
        <end position="96"/>
    </location>
</feature>
<reference evidence="2 3" key="1">
    <citation type="submission" date="2019-04" db="EMBL/GenBank/DDBJ databases">
        <title>Lampropedia sp YIM MLB12 draf genome.</title>
        <authorList>
            <person name="Wang Y.-X."/>
        </authorList>
    </citation>
    <scope>NUCLEOTIDE SEQUENCE [LARGE SCALE GENOMIC DNA]</scope>
    <source>
        <strain evidence="2 3">YIM MLB12</strain>
    </source>
</reference>
<evidence type="ECO:0000313" key="3">
    <source>
        <dbReference type="Proteomes" id="UP000306236"/>
    </source>
</evidence>
<comment type="caution">
    <text evidence="2">The sequence shown here is derived from an EMBL/GenBank/DDBJ whole genome shotgun (WGS) entry which is preliminary data.</text>
</comment>
<gene>
    <name evidence="2" type="ORF">E8K88_17715</name>
</gene>
<dbReference type="Pfam" id="PF15655">
    <property type="entry name" value="Imm-NTF2"/>
    <property type="match status" value="1"/>
</dbReference>
<organism evidence="2 3">
    <name type="scientific">Lampropedia aestuarii</name>
    <dbReference type="NCBI Taxonomy" id="2562762"/>
    <lineage>
        <taxon>Bacteria</taxon>
        <taxon>Pseudomonadati</taxon>
        <taxon>Pseudomonadota</taxon>
        <taxon>Betaproteobacteria</taxon>
        <taxon>Burkholderiales</taxon>
        <taxon>Comamonadaceae</taxon>
        <taxon>Lampropedia</taxon>
    </lineage>
</organism>